<accession>A0A829Y4R5</accession>
<evidence type="ECO:0000256" key="4">
    <source>
        <dbReference type="ARBA" id="ARBA00022989"/>
    </source>
</evidence>
<dbReference type="InterPro" id="IPR016174">
    <property type="entry name" value="Di-haem_cyt_TM"/>
</dbReference>
<dbReference type="InterPro" id="IPR011577">
    <property type="entry name" value="Cyt_b561_bac/Ni-Hgenase"/>
</dbReference>
<evidence type="ECO:0000256" key="5">
    <source>
        <dbReference type="ARBA" id="ARBA00023136"/>
    </source>
</evidence>
<evidence type="ECO:0000313" key="8">
    <source>
        <dbReference type="EMBL" id="GFE78167.1"/>
    </source>
</evidence>
<dbReference type="InterPro" id="IPR051542">
    <property type="entry name" value="Hydrogenase_cytochrome"/>
</dbReference>
<feature type="transmembrane region" description="Helical" evidence="6">
    <location>
        <begin position="211"/>
        <end position="235"/>
    </location>
</feature>
<evidence type="ECO:0000256" key="6">
    <source>
        <dbReference type="SAM" id="Phobius"/>
    </source>
</evidence>
<dbReference type="GO" id="GO:0005886">
    <property type="term" value="C:plasma membrane"/>
    <property type="evidence" value="ECO:0007669"/>
    <property type="project" value="UniProtKB-SubCell"/>
</dbReference>
<sequence length="236" mass="26570">MLWFAVRGRAYGYDMVNDTRATSNDTAIRIWDWPVRLTHWLFVFCITLSWWTAEENVMDWHRYSGYALLGLLVFRIYWGFAGSSSARFSQFLRGPSGIVAYIRESRAAHRDAGHNPLGGWSVAVMLTLMLAQVLIGLFVSDVDGIESGPLSHLVSFDTSRTLAEIHEVVFNAILVFVGLHIAAILFYLLVRKDNLVVAMLTGHRRNVPVKPMLPVPAWRILPGIALASGVVWWIAN</sequence>
<feature type="domain" description="Cytochrome b561 bacterial/Ni-hydrogenase" evidence="7">
    <location>
        <begin position="31"/>
        <end position="202"/>
    </location>
</feature>
<evidence type="ECO:0000256" key="3">
    <source>
        <dbReference type="ARBA" id="ARBA00022692"/>
    </source>
</evidence>
<organism evidence="8 9">
    <name type="scientific">Steroidobacter agaridevorans</name>
    <dbReference type="NCBI Taxonomy" id="2695856"/>
    <lineage>
        <taxon>Bacteria</taxon>
        <taxon>Pseudomonadati</taxon>
        <taxon>Pseudomonadota</taxon>
        <taxon>Gammaproteobacteria</taxon>
        <taxon>Steroidobacterales</taxon>
        <taxon>Steroidobacteraceae</taxon>
        <taxon>Steroidobacter</taxon>
    </lineage>
</organism>
<dbReference type="SUPFAM" id="SSF81342">
    <property type="entry name" value="Transmembrane di-heme cytochromes"/>
    <property type="match status" value="1"/>
</dbReference>
<dbReference type="GO" id="GO:0022904">
    <property type="term" value="P:respiratory electron transport chain"/>
    <property type="evidence" value="ECO:0007669"/>
    <property type="project" value="InterPro"/>
</dbReference>
<dbReference type="EMBL" id="BLJN01000001">
    <property type="protein sequence ID" value="GFE78167.1"/>
    <property type="molecule type" value="Genomic_DNA"/>
</dbReference>
<reference evidence="9" key="1">
    <citation type="submission" date="2020-01" db="EMBL/GenBank/DDBJ databases">
        <title>'Steroidobacter agaridevorans' sp. nov., agar-degrading bacteria isolated from rhizosphere soils.</title>
        <authorList>
            <person name="Ikenaga M."/>
            <person name="Kataoka M."/>
            <person name="Murouchi A."/>
            <person name="Katsuragi S."/>
            <person name="Sakai M."/>
        </authorList>
    </citation>
    <scope>NUCLEOTIDE SEQUENCE [LARGE SCALE GENOMIC DNA]</scope>
    <source>
        <strain evidence="9">YU21-B</strain>
    </source>
</reference>
<dbReference type="Pfam" id="PF01292">
    <property type="entry name" value="Ni_hydr_CYTB"/>
    <property type="match status" value="1"/>
</dbReference>
<dbReference type="AlphaFoldDB" id="A0A829Y4R5"/>
<feature type="transmembrane region" description="Helical" evidence="6">
    <location>
        <begin position="117"/>
        <end position="139"/>
    </location>
</feature>
<dbReference type="GO" id="GO:0009055">
    <property type="term" value="F:electron transfer activity"/>
    <property type="evidence" value="ECO:0007669"/>
    <property type="project" value="InterPro"/>
</dbReference>
<dbReference type="Proteomes" id="UP000445000">
    <property type="component" value="Unassembled WGS sequence"/>
</dbReference>
<keyword evidence="9" id="KW-1185">Reference proteome</keyword>
<evidence type="ECO:0000256" key="2">
    <source>
        <dbReference type="ARBA" id="ARBA00022475"/>
    </source>
</evidence>
<gene>
    <name evidence="8" type="ORF">GCM10011487_01670</name>
</gene>
<feature type="transmembrane region" description="Helical" evidence="6">
    <location>
        <begin position="33"/>
        <end position="51"/>
    </location>
</feature>
<dbReference type="PANTHER" id="PTHR30485">
    <property type="entry name" value="NI/FE-HYDROGENASE 1 B-TYPE CYTOCHROME SUBUNIT"/>
    <property type="match status" value="1"/>
</dbReference>
<protein>
    <submittedName>
        <fullName evidence="8">Cytochrome b561</fullName>
    </submittedName>
</protein>
<dbReference type="PANTHER" id="PTHR30485:SF2">
    <property type="entry name" value="BLL0597 PROTEIN"/>
    <property type="match status" value="1"/>
</dbReference>
<dbReference type="GO" id="GO:0020037">
    <property type="term" value="F:heme binding"/>
    <property type="evidence" value="ECO:0007669"/>
    <property type="project" value="TreeGrafter"/>
</dbReference>
<evidence type="ECO:0000259" key="7">
    <source>
        <dbReference type="Pfam" id="PF01292"/>
    </source>
</evidence>
<evidence type="ECO:0000313" key="9">
    <source>
        <dbReference type="Proteomes" id="UP000445000"/>
    </source>
</evidence>
<keyword evidence="4 6" id="KW-1133">Transmembrane helix</keyword>
<feature type="transmembrane region" description="Helical" evidence="6">
    <location>
        <begin position="63"/>
        <end position="80"/>
    </location>
</feature>
<comment type="caution">
    <text evidence="8">The sequence shown here is derived from an EMBL/GenBank/DDBJ whole genome shotgun (WGS) entry which is preliminary data.</text>
</comment>
<name>A0A829Y4R5_9GAMM</name>
<proteinExistence type="predicted"/>
<evidence type="ECO:0000256" key="1">
    <source>
        <dbReference type="ARBA" id="ARBA00004651"/>
    </source>
</evidence>
<dbReference type="Gene3D" id="1.20.950.20">
    <property type="entry name" value="Transmembrane di-heme cytochromes, Chain C"/>
    <property type="match status" value="1"/>
</dbReference>
<feature type="transmembrane region" description="Helical" evidence="6">
    <location>
        <begin position="168"/>
        <end position="190"/>
    </location>
</feature>
<keyword evidence="5 6" id="KW-0472">Membrane</keyword>
<keyword evidence="3 6" id="KW-0812">Transmembrane</keyword>
<comment type="subcellular location">
    <subcellularLocation>
        <location evidence="1">Cell membrane</location>
        <topology evidence="1">Multi-pass membrane protein</topology>
    </subcellularLocation>
</comment>
<keyword evidence="2" id="KW-1003">Cell membrane</keyword>